<feature type="signal peptide" evidence="2">
    <location>
        <begin position="1"/>
        <end position="28"/>
    </location>
</feature>
<dbReference type="RefSeq" id="WP_277863936.1">
    <property type="nucleotide sequence ID" value="NZ_JARRAG010000002.1"/>
</dbReference>
<evidence type="ECO:0000313" key="4">
    <source>
        <dbReference type="Proteomes" id="UP001216907"/>
    </source>
</evidence>
<name>A0ABT6FJA5_9BACT</name>
<feature type="region of interest" description="Disordered" evidence="1">
    <location>
        <begin position="63"/>
        <end position="101"/>
    </location>
</feature>
<evidence type="ECO:0000256" key="2">
    <source>
        <dbReference type="SAM" id="SignalP"/>
    </source>
</evidence>
<dbReference type="EMBL" id="JARRAG010000002">
    <property type="protein sequence ID" value="MDG3007662.1"/>
    <property type="molecule type" value="Genomic_DNA"/>
</dbReference>
<dbReference type="PROSITE" id="PS51257">
    <property type="entry name" value="PROKAR_LIPOPROTEIN"/>
    <property type="match status" value="1"/>
</dbReference>
<keyword evidence="4" id="KW-1185">Reference proteome</keyword>
<evidence type="ECO:0000313" key="3">
    <source>
        <dbReference type="EMBL" id="MDG3007662.1"/>
    </source>
</evidence>
<organism evidence="3 4">
    <name type="scientific">Paludisphaera mucosa</name>
    <dbReference type="NCBI Taxonomy" id="3030827"/>
    <lineage>
        <taxon>Bacteria</taxon>
        <taxon>Pseudomonadati</taxon>
        <taxon>Planctomycetota</taxon>
        <taxon>Planctomycetia</taxon>
        <taxon>Isosphaerales</taxon>
        <taxon>Isosphaeraceae</taxon>
        <taxon>Paludisphaera</taxon>
    </lineage>
</organism>
<sequence length="160" mass="17234">MSRTILSSRRAHLAIAACSALLTILTTAVLQGCGGAEPVFDQSVKHTPETLAQEFVTRYKNLPANRKPLKSARSAATKGEAPEQDESAKSSRKEAVVKSEMLKESETLENIVATLEERLGKLEGVPRAEAAKKAAAVIEQEPAVKAEDKAAVLERLKKLD</sequence>
<evidence type="ECO:0000256" key="1">
    <source>
        <dbReference type="SAM" id="MobiDB-lite"/>
    </source>
</evidence>
<protein>
    <submittedName>
        <fullName evidence="3">Uncharacterized protein</fullName>
    </submittedName>
</protein>
<reference evidence="3 4" key="1">
    <citation type="submission" date="2023-03" db="EMBL/GenBank/DDBJ databases">
        <title>Paludisphaera mucosa sp. nov. a novel planctomycete from northern fen.</title>
        <authorList>
            <person name="Ivanova A."/>
        </authorList>
    </citation>
    <scope>NUCLEOTIDE SEQUENCE [LARGE SCALE GENOMIC DNA]</scope>
    <source>
        <strain evidence="3 4">Pla2</strain>
    </source>
</reference>
<proteinExistence type="predicted"/>
<feature type="compositionally biased region" description="Basic and acidic residues" evidence="1">
    <location>
        <begin position="86"/>
        <end position="101"/>
    </location>
</feature>
<accession>A0ABT6FJA5</accession>
<comment type="caution">
    <text evidence="3">The sequence shown here is derived from an EMBL/GenBank/DDBJ whole genome shotgun (WGS) entry which is preliminary data.</text>
</comment>
<dbReference type="Proteomes" id="UP001216907">
    <property type="component" value="Unassembled WGS sequence"/>
</dbReference>
<feature type="chain" id="PRO_5045923105" evidence="2">
    <location>
        <begin position="29"/>
        <end position="160"/>
    </location>
</feature>
<keyword evidence="2" id="KW-0732">Signal</keyword>
<gene>
    <name evidence="3" type="ORF">PZE19_28185</name>
</gene>